<reference evidence="1 2" key="1">
    <citation type="journal article" date="2020" name="Front. Microbiol.">
        <title>Phenotypic and Genetic Characterization of the Cheese Ripening Yeast Geotrichum candidum.</title>
        <authorList>
            <person name="Perkins V."/>
            <person name="Vignola S."/>
            <person name="Lessard M.H."/>
            <person name="Plante P.L."/>
            <person name="Corbeil J."/>
            <person name="Dugat-Bony E."/>
            <person name="Frenette M."/>
            <person name="Labrie S."/>
        </authorList>
    </citation>
    <scope>NUCLEOTIDE SEQUENCE [LARGE SCALE GENOMIC DNA]</scope>
    <source>
        <strain evidence="1 2">LMA-1147</strain>
    </source>
</reference>
<name>A0ACB6V5D0_9ASCO</name>
<keyword evidence="2" id="KW-1185">Reference proteome</keyword>
<accession>A0ACB6V5D0</accession>
<dbReference type="Proteomes" id="UP000744676">
    <property type="component" value="Unassembled WGS sequence"/>
</dbReference>
<comment type="caution">
    <text evidence="1">The sequence shown here is derived from an EMBL/GenBank/DDBJ whole genome shotgun (WGS) entry which is preliminary data.</text>
</comment>
<evidence type="ECO:0000313" key="2">
    <source>
        <dbReference type="Proteomes" id="UP000744676"/>
    </source>
</evidence>
<gene>
    <name evidence="1" type="ORF">D0Z00_002042</name>
</gene>
<sequence length="392" mass="43959">MAPIATQTPVSTSVAGKNKLVIEGELDFSSSVIAADLRKNNYENYKYKDLIPQYPETSWAPLELVEIPKDRALLADPSNNYANLFRDATLVRHLNPKIGTEIYGVKLAELDDTQKNELALLLSNRIVVFFKDQEDLDLDKQLEFGRYFGPLHKHPSAGYPVINGKEYDEVVAIWSDTFRGKQGINTGFPAWHSDATFEKQPPAYALLKIITNPSTGGDTLWTSGYALYDALSPSLQKYLEGLTALHSDKSIYEGFSKAGKHVRRQVVYNEHPVIRTHPVTGYKSLFVNPNFTQSIVGIPKSESDAILKYLFTLISTYQEGTVRYKWSTNDVAIWDNRPSLHAPTSDFDVELRHGVRVTPIGEAPYFDPNSKSQQADWNADLKKRQEAAASGN</sequence>
<organism evidence="1 2">
    <name type="scientific">Geotrichum galactomycetum</name>
    <dbReference type="NCBI Taxonomy" id="27317"/>
    <lineage>
        <taxon>Eukaryota</taxon>
        <taxon>Fungi</taxon>
        <taxon>Dikarya</taxon>
        <taxon>Ascomycota</taxon>
        <taxon>Saccharomycotina</taxon>
        <taxon>Dipodascomycetes</taxon>
        <taxon>Dipodascales</taxon>
        <taxon>Dipodascaceae</taxon>
        <taxon>Geotrichum</taxon>
    </lineage>
</organism>
<proteinExistence type="predicted"/>
<protein>
    <submittedName>
        <fullName evidence="1">Uncharacterized protein</fullName>
    </submittedName>
</protein>
<dbReference type="EMBL" id="QVQA01000047">
    <property type="protein sequence ID" value="KAF5098429.1"/>
    <property type="molecule type" value="Genomic_DNA"/>
</dbReference>
<evidence type="ECO:0000313" key="1">
    <source>
        <dbReference type="EMBL" id="KAF5098429.1"/>
    </source>
</evidence>